<evidence type="ECO:0000256" key="1">
    <source>
        <dbReference type="ARBA" id="ARBA00022741"/>
    </source>
</evidence>
<dbReference type="Gene3D" id="3.40.50.300">
    <property type="entry name" value="P-loop containing nucleotide triphosphate hydrolases"/>
    <property type="match status" value="1"/>
</dbReference>
<dbReference type="PANTHER" id="PTHR24220">
    <property type="entry name" value="IMPORT ATP-BINDING PROTEIN"/>
    <property type="match status" value="1"/>
</dbReference>
<dbReference type="SUPFAM" id="SSF52540">
    <property type="entry name" value="P-loop containing nucleoside triphosphate hydrolases"/>
    <property type="match status" value="1"/>
</dbReference>
<dbReference type="GO" id="GO:0005524">
    <property type="term" value="F:ATP binding"/>
    <property type="evidence" value="ECO:0007669"/>
    <property type="project" value="UniProtKB-KW"/>
</dbReference>
<reference evidence="4" key="2">
    <citation type="submission" date="2021-04" db="EMBL/GenBank/DDBJ databases">
        <authorList>
            <person name="Gilroy R."/>
        </authorList>
    </citation>
    <scope>NUCLEOTIDE SEQUENCE</scope>
    <source>
        <strain evidence="4">1282</strain>
    </source>
</reference>
<proteinExistence type="predicted"/>
<keyword evidence="2 4" id="KW-0067">ATP-binding</keyword>
<dbReference type="AlphaFoldDB" id="A0A9D1YE72"/>
<dbReference type="PROSITE" id="PS00211">
    <property type="entry name" value="ABC_TRANSPORTER_1"/>
    <property type="match status" value="1"/>
</dbReference>
<dbReference type="SMART" id="SM00382">
    <property type="entry name" value="AAA"/>
    <property type="match status" value="1"/>
</dbReference>
<keyword evidence="1" id="KW-0547">Nucleotide-binding</keyword>
<name>A0A9D1YE72_9FIRM</name>
<dbReference type="Pfam" id="PF00005">
    <property type="entry name" value="ABC_tran"/>
    <property type="match status" value="1"/>
</dbReference>
<feature type="domain" description="ABC transporter" evidence="3">
    <location>
        <begin position="3"/>
        <end position="189"/>
    </location>
</feature>
<dbReference type="PROSITE" id="PS50893">
    <property type="entry name" value="ABC_TRANSPORTER_2"/>
    <property type="match status" value="1"/>
</dbReference>
<dbReference type="GO" id="GO:0022857">
    <property type="term" value="F:transmembrane transporter activity"/>
    <property type="evidence" value="ECO:0007669"/>
    <property type="project" value="TreeGrafter"/>
</dbReference>
<evidence type="ECO:0000313" key="5">
    <source>
        <dbReference type="Proteomes" id="UP000823915"/>
    </source>
</evidence>
<dbReference type="InterPro" id="IPR015854">
    <property type="entry name" value="ABC_transpr_LolD-like"/>
</dbReference>
<dbReference type="InterPro" id="IPR003439">
    <property type="entry name" value="ABC_transporter-like_ATP-bd"/>
</dbReference>
<dbReference type="InterPro" id="IPR017871">
    <property type="entry name" value="ABC_transporter-like_CS"/>
</dbReference>
<evidence type="ECO:0000313" key="4">
    <source>
        <dbReference type="EMBL" id="HIY27194.1"/>
    </source>
</evidence>
<reference evidence="4" key="1">
    <citation type="journal article" date="2021" name="PeerJ">
        <title>Extensive microbial diversity within the chicken gut microbiome revealed by metagenomics and culture.</title>
        <authorList>
            <person name="Gilroy R."/>
            <person name="Ravi A."/>
            <person name="Getino M."/>
            <person name="Pursley I."/>
            <person name="Horton D.L."/>
            <person name="Alikhan N.F."/>
            <person name="Baker D."/>
            <person name="Gharbi K."/>
            <person name="Hall N."/>
            <person name="Watson M."/>
            <person name="Adriaenssens E.M."/>
            <person name="Foster-Nyarko E."/>
            <person name="Jarju S."/>
            <person name="Secka A."/>
            <person name="Antonio M."/>
            <person name="Oren A."/>
            <person name="Chaudhuri R.R."/>
            <person name="La Ragione R."/>
            <person name="Hildebrand F."/>
            <person name="Pallen M.J."/>
        </authorList>
    </citation>
    <scope>NUCLEOTIDE SEQUENCE</scope>
    <source>
        <strain evidence="4">1282</strain>
    </source>
</reference>
<organism evidence="4 5">
    <name type="scientific">Candidatus Acutalibacter pullistercoris</name>
    <dbReference type="NCBI Taxonomy" id="2838418"/>
    <lineage>
        <taxon>Bacteria</taxon>
        <taxon>Bacillati</taxon>
        <taxon>Bacillota</taxon>
        <taxon>Clostridia</taxon>
        <taxon>Eubacteriales</taxon>
        <taxon>Acutalibacteraceae</taxon>
        <taxon>Acutalibacter</taxon>
    </lineage>
</organism>
<evidence type="ECO:0000256" key="2">
    <source>
        <dbReference type="ARBA" id="ARBA00022840"/>
    </source>
</evidence>
<dbReference type="EMBL" id="DXDU01000134">
    <property type="protein sequence ID" value="HIY27194.1"/>
    <property type="molecule type" value="Genomic_DNA"/>
</dbReference>
<evidence type="ECO:0000259" key="3">
    <source>
        <dbReference type="PROSITE" id="PS50893"/>
    </source>
</evidence>
<dbReference type="InterPro" id="IPR027417">
    <property type="entry name" value="P-loop_NTPase"/>
</dbReference>
<dbReference type="GO" id="GO:0016887">
    <property type="term" value="F:ATP hydrolysis activity"/>
    <property type="evidence" value="ECO:0007669"/>
    <property type="project" value="InterPro"/>
</dbReference>
<accession>A0A9D1YE72</accession>
<comment type="caution">
    <text evidence="4">The sequence shown here is derived from an EMBL/GenBank/DDBJ whole genome shotgun (WGS) entry which is preliminary data.</text>
</comment>
<dbReference type="Proteomes" id="UP000823915">
    <property type="component" value="Unassembled WGS sequence"/>
</dbReference>
<dbReference type="InterPro" id="IPR003593">
    <property type="entry name" value="AAA+_ATPase"/>
</dbReference>
<gene>
    <name evidence="4" type="ORF">H9838_08500</name>
</gene>
<dbReference type="PANTHER" id="PTHR24220:SF659">
    <property type="entry name" value="TRANSPORTER, PUTATIVE-RELATED"/>
    <property type="match status" value="1"/>
</dbReference>
<sequence length="189" mass="20896">MDITLRHVWRSFGEKQVLRDFSHTFPQGELTVVMGPSGCGKTTLLSLLLGLQAPDRGEILGLEGLKKSAVFQEDRLCENTTAQANLRLVNPSLTREQANQALTALGLGDSLSQPVREFSGGMKRRVAILRALLAPYDVLLCDEPFQGLDQDTKALVLTYFREKTRGKTVILVTHDEKEAEFFGGPLLLL</sequence>
<protein>
    <submittedName>
        <fullName evidence="4">ATP-binding cassette domain-containing protein</fullName>
    </submittedName>
</protein>
<dbReference type="GO" id="GO:0005886">
    <property type="term" value="C:plasma membrane"/>
    <property type="evidence" value="ECO:0007669"/>
    <property type="project" value="TreeGrafter"/>
</dbReference>